<feature type="domain" description="Glycosyl hydrolase family 36 N-terminal" evidence="8">
    <location>
        <begin position="28"/>
        <end position="275"/>
    </location>
</feature>
<dbReference type="PANTHER" id="PTHR43053">
    <property type="entry name" value="GLYCOSIDASE FAMILY 31"/>
    <property type="match status" value="1"/>
</dbReference>
<dbReference type="InterPro" id="IPR017853">
    <property type="entry name" value="GH"/>
</dbReference>
<dbReference type="InterPro" id="IPR050985">
    <property type="entry name" value="Alpha-glycosidase_related"/>
</dbReference>
<feature type="binding site" evidence="7">
    <location>
        <position position="429"/>
    </location>
    <ligand>
        <name>substrate</name>
    </ligand>
</feature>
<evidence type="ECO:0000256" key="7">
    <source>
        <dbReference type="PIRSR" id="PIRSR005536-2"/>
    </source>
</evidence>
<dbReference type="InterPro" id="IPR013785">
    <property type="entry name" value="Aldolase_TIM"/>
</dbReference>
<sequence length="747" mass="79900">MTTDRPVHGLVLRSGGVALALDLADGALPSVVHWGADCGPLDERGFDAVRRSAILPVGASEVDVPVRVAILPEHTRGWMGRPGLSGSRGGTAWSPRWRTTSALLDGRELLAPAALAVVDHGSGTLVVTAVDDDAELSLALTVELSAAGTVRLRAEVENTGEGHYQLDELLLCLPTPTEASEILDLAGRWGGERAPQRSTVTVGAHRREGRRGRTGLDAATVLSVGTPGFGFGHGEVWGVHTGWSGNHVHQVERVLGGEQLIGGGELLLPGEVRLARGERYTSPWVHGFYGVGLDDAARRTHRYLRSRPQHPTSPRPVTLNVWEAVYFDHDLDTLRELADRAAELGVERFVLDDGWFGGRRDDRAGLGDWYVSPDVWPDGLHPLVDHVRGLGLQFGLWFEPEMISVDSELARAHPEWIMATGGRLPVEARHQQVLNLGIPPCYAHVRDAMCAILDEYDIAYIKWDHNRDLVDAGSGPDGRPGVHEQTLAFYRLVDELRSRYPGLEIESCSSGGGRVDLGVLERTDRVWASDDNDPLERQQINRWTGQLVPPELVGAHVASGASHTTGRVQALSFRAITALFGHLGVEWDLRAASAAELAELAGWIAFHKEHRALLHGGEVVRLDHPDASLALHGVVAADGSEGVYSFASLTRAAVASPGRIRLPGLGRDVTYRVGPVLVGGVPLGADPAPWWDGGPLTLSGAVLATVGVVMPALRPEQAVLLHAVRVADGTGLVGAGSEGGDVPGGAE</sequence>
<dbReference type="Gene3D" id="3.20.20.70">
    <property type="entry name" value="Aldolase class I"/>
    <property type="match status" value="1"/>
</dbReference>
<evidence type="ECO:0000256" key="1">
    <source>
        <dbReference type="ARBA" id="ARBA00001255"/>
    </source>
</evidence>
<evidence type="ECO:0000256" key="3">
    <source>
        <dbReference type="ARBA" id="ARBA00022801"/>
    </source>
</evidence>
<name>A0A163PT81_9CELL</name>
<dbReference type="AlphaFoldDB" id="A0A163PT81"/>
<feature type="active site" description="Proton donor" evidence="6">
    <location>
        <position position="530"/>
    </location>
</feature>
<feature type="active site" description="Nucleophile" evidence="6">
    <location>
        <position position="464"/>
    </location>
</feature>
<dbReference type="GO" id="GO:0016052">
    <property type="term" value="P:carbohydrate catabolic process"/>
    <property type="evidence" value="ECO:0007669"/>
    <property type="project" value="InterPro"/>
</dbReference>
<feature type="binding site" evidence="7">
    <location>
        <begin position="352"/>
        <end position="353"/>
    </location>
    <ligand>
        <name>substrate</name>
    </ligand>
</feature>
<gene>
    <name evidence="9" type="primary">rafA_2</name>
    <name evidence="9" type="ORF">OJAG_38060</name>
</gene>
<feature type="binding site" evidence="7">
    <location>
        <position position="189"/>
    </location>
    <ligand>
        <name>substrate</name>
    </ligand>
</feature>
<reference evidence="9 10" key="1">
    <citation type="submission" date="2016-01" db="EMBL/GenBank/DDBJ databases">
        <title>Genome sequence of Oerskovia enterophila VJag, an agar and cellulose degrading bacterium.</title>
        <authorList>
            <person name="Poehlein A."/>
            <person name="Jag V."/>
            <person name="Bengelsdorf F."/>
            <person name="Duerre P."/>
            <person name="Daniel R."/>
        </authorList>
    </citation>
    <scope>NUCLEOTIDE SEQUENCE [LARGE SCALE GENOMIC DNA]</scope>
    <source>
        <strain evidence="9 10">VJag</strain>
    </source>
</reference>
<dbReference type="FunFam" id="3.20.20.70:FF:000118">
    <property type="entry name" value="Alpha-galactosidase"/>
    <property type="match status" value="1"/>
</dbReference>
<organism evidence="9 10">
    <name type="scientific">Oerskovia enterophila</name>
    <dbReference type="NCBI Taxonomy" id="43678"/>
    <lineage>
        <taxon>Bacteria</taxon>
        <taxon>Bacillati</taxon>
        <taxon>Actinomycetota</taxon>
        <taxon>Actinomycetes</taxon>
        <taxon>Micrococcales</taxon>
        <taxon>Cellulomonadaceae</taxon>
        <taxon>Oerskovia</taxon>
    </lineage>
</organism>
<comment type="catalytic activity">
    <reaction evidence="1 5">
        <text>Hydrolysis of terminal, non-reducing alpha-D-galactose residues in alpha-D-galactosides, including galactose oligosaccharides, galactomannans and galactolipids.</text>
        <dbReference type="EC" id="3.2.1.22"/>
    </reaction>
</comment>
<dbReference type="InterPro" id="IPR038417">
    <property type="entry name" value="Alpga-gal_N_sf"/>
</dbReference>
<proteinExistence type="inferred from homology"/>
<dbReference type="EC" id="3.2.1.22" evidence="2 5"/>
<evidence type="ECO:0000256" key="5">
    <source>
        <dbReference type="PIRNR" id="PIRNR005536"/>
    </source>
</evidence>
<dbReference type="PANTHER" id="PTHR43053:SF3">
    <property type="entry name" value="ALPHA-GALACTOSIDASE C-RELATED"/>
    <property type="match status" value="1"/>
</dbReference>
<dbReference type="PROSITE" id="PS00512">
    <property type="entry name" value="ALPHA_GALACTOSIDASE"/>
    <property type="match status" value="1"/>
</dbReference>
<dbReference type="Pfam" id="PF16875">
    <property type="entry name" value="Glyco_hydro_36N"/>
    <property type="match status" value="1"/>
</dbReference>
<protein>
    <recommendedName>
        <fullName evidence="2 5">Alpha-galactosidase</fullName>
        <ecNumber evidence="2 5">3.2.1.22</ecNumber>
    </recommendedName>
</protein>
<evidence type="ECO:0000256" key="4">
    <source>
        <dbReference type="ARBA" id="ARBA00023295"/>
    </source>
</evidence>
<dbReference type="OrthoDB" id="9758822at2"/>
<dbReference type="CDD" id="cd14791">
    <property type="entry name" value="GH36"/>
    <property type="match status" value="1"/>
</dbReference>
<dbReference type="GO" id="GO:0004557">
    <property type="term" value="F:alpha-galactosidase activity"/>
    <property type="evidence" value="ECO:0007669"/>
    <property type="project" value="UniProtKB-UniRule"/>
</dbReference>
<accession>A0A163PT81</accession>
<dbReference type="EMBL" id="LRIE01000085">
    <property type="protein sequence ID" value="KZM33486.1"/>
    <property type="molecule type" value="Genomic_DNA"/>
</dbReference>
<dbReference type="STRING" id="43678.OJAG_38060"/>
<dbReference type="InterPro" id="IPR000111">
    <property type="entry name" value="Glyco_hydro_27/36_CS"/>
</dbReference>
<feature type="binding site" evidence="7">
    <location>
        <position position="508"/>
    </location>
    <ligand>
        <name>substrate</name>
    </ligand>
</feature>
<dbReference type="InterPro" id="IPR002252">
    <property type="entry name" value="Glyco_hydro_36"/>
</dbReference>
<dbReference type="PATRIC" id="fig|43678.3.peg.3974"/>
<dbReference type="RefSeq" id="WP_068710187.1">
    <property type="nucleotide sequence ID" value="NZ_LRIE01000085.1"/>
</dbReference>
<dbReference type="Proteomes" id="UP000076447">
    <property type="component" value="Unassembled WGS sequence"/>
</dbReference>
<feature type="binding site" evidence="7">
    <location>
        <position position="530"/>
    </location>
    <ligand>
        <name>substrate</name>
    </ligand>
</feature>
<evidence type="ECO:0000256" key="6">
    <source>
        <dbReference type="PIRSR" id="PIRSR005536-1"/>
    </source>
</evidence>
<dbReference type="SUPFAM" id="SSF51445">
    <property type="entry name" value="(Trans)glycosidases"/>
    <property type="match status" value="1"/>
</dbReference>
<dbReference type="PRINTS" id="PR00743">
    <property type="entry name" value="GLHYDRLASE36"/>
</dbReference>
<comment type="similarity">
    <text evidence="5">Belongs to the glycosyl hydrolase.</text>
</comment>
<keyword evidence="4 5" id="KW-0326">Glycosidase</keyword>
<evidence type="ECO:0000313" key="9">
    <source>
        <dbReference type="EMBL" id="KZM33486.1"/>
    </source>
</evidence>
<feature type="binding site" evidence="7">
    <location>
        <begin position="462"/>
        <end position="466"/>
    </location>
    <ligand>
        <name>substrate</name>
    </ligand>
</feature>
<evidence type="ECO:0000313" key="10">
    <source>
        <dbReference type="Proteomes" id="UP000076447"/>
    </source>
</evidence>
<comment type="caution">
    <text evidence="9">The sequence shown here is derived from an EMBL/GenBank/DDBJ whole genome shotgun (WGS) entry which is preliminary data.</text>
</comment>
<evidence type="ECO:0000256" key="2">
    <source>
        <dbReference type="ARBA" id="ARBA00012755"/>
    </source>
</evidence>
<dbReference type="Pfam" id="PF02065">
    <property type="entry name" value="Melibiase"/>
    <property type="match status" value="1"/>
</dbReference>
<dbReference type="InterPro" id="IPR031704">
    <property type="entry name" value="Glyco_hydro_36_N"/>
</dbReference>
<evidence type="ECO:0000259" key="8">
    <source>
        <dbReference type="Pfam" id="PF16875"/>
    </source>
</evidence>
<keyword evidence="3 5" id="KW-0378">Hydrolase</keyword>
<dbReference type="Gene3D" id="2.70.98.60">
    <property type="entry name" value="alpha-galactosidase from lactobacil brevis"/>
    <property type="match status" value="1"/>
</dbReference>
<dbReference type="PIRSF" id="PIRSF005536">
    <property type="entry name" value="Agal"/>
    <property type="match status" value="1"/>
</dbReference>